<gene>
    <name evidence="2" type="ORF">MEUPH1_LOCUS29766</name>
</gene>
<evidence type="ECO:0000256" key="1">
    <source>
        <dbReference type="SAM" id="MobiDB-lite"/>
    </source>
</evidence>
<organism evidence="2 3">
    <name type="scientific">Macrosiphum euphorbiae</name>
    <name type="common">potato aphid</name>
    <dbReference type="NCBI Taxonomy" id="13131"/>
    <lineage>
        <taxon>Eukaryota</taxon>
        <taxon>Metazoa</taxon>
        <taxon>Ecdysozoa</taxon>
        <taxon>Arthropoda</taxon>
        <taxon>Hexapoda</taxon>
        <taxon>Insecta</taxon>
        <taxon>Pterygota</taxon>
        <taxon>Neoptera</taxon>
        <taxon>Paraneoptera</taxon>
        <taxon>Hemiptera</taxon>
        <taxon>Sternorrhyncha</taxon>
        <taxon>Aphidomorpha</taxon>
        <taxon>Aphidoidea</taxon>
        <taxon>Aphididae</taxon>
        <taxon>Macrosiphini</taxon>
        <taxon>Macrosiphum</taxon>
    </lineage>
</organism>
<comment type="caution">
    <text evidence="2">The sequence shown here is derived from an EMBL/GenBank/DDBJ whole genome shotgun (WGS) entry which is preliminary data.</text>
</comment>
<reference evidence="2 3" key="1">
    <citation type="submission" date="2023-01" db="EMBL/GenBank/DDBJ databases">
        <authorList>
            <person name="Whitehead M."/>
        </authorList>
    </citation>
    <scope>NUCLEOTIDE SEQUENCE [LARGE SCALE GENOMIC DNA]</scope>
</reference>
<evidence type="ECO:0000313" key="2">
    <source>
        <dbReference type="EMBL" id="CAI6376394.1"/>
    </source>
</evidence>
<dbReference type="AlphaFoldDB" id="A0AAV0Y625"/>
<keyword evidence="3" id="KW-1185">Reference proteome</keyword>
<dbReference type="EMBL" id="CARXXK010001473">
    <property type="protein sequence ID" value="CAI6376394.1"/>
    <property type="molecule type" value="Genomic_DNA"/>
</dbReference>
<accession>A0AAV0Y625</accession>
<dbReference type="Proteomes" id="UP001160148">
    <property type="component" value="Unassembled WGS sequence"/>
</dbReference>
<name>A0AAV0Y625_9HEMI</name>
<evidence type="ECO:0008006" key="4">
    <source>
        <dbReference type="Google" id="ProtNLM"/>
    </source>
</evidence>
<protein>
    <recommendedName>
        <fullName evidence="4">C2H2-type domain-containing protein</fullName>
    </recommendedName>
</protein>
<feature type="region of interest" description="Disordered" evidence="1">
    <location>
        <begin position="195"/>
        <end position="221"/>
    </location>
</feature>
<proteinExistence type="predicted"/>
<evidence type="ECO:0000313" key="3">
    <source>
        <dbReference type="Proteomes" id="UP001160148"/>
    </source>
</evidence>
<sequence>MKPKMIESRKEKFLKNVGLQPVKIQRPMEEKNDINIYEEICFYYLDDDGRVICRRCHKKFNKWFNYRLHFNKLSCHTTLINYKLNTYNDVYKKYKLKKSKNKKKLNKHLSDSKLMDLETLNTRKTRNRCYQNTRAVVTVSKSSSDKGSINSKKATVKTLKKEGDVIYISSDESVEESNTKPNGCDIIKVQDISNRTNTISPKSPDDNQMMLTVKTKRNTND</sequence>